<dbReference type="EMBL" id="BAABAS010000001">
    <property type="protein sequence ID" value="GAA4224026.1"/>
    <property type="molecule type" value="Genomic_DNA"/>
</dbReference>
<dbReference type="Proteomes" id="UP001501710">
    <property type="component" value="Unassembled WGS sequence"/>
</dbReference>
<dbReference type="RefSeq" id="WP_344888166.1">
    <property type="nucleotide sequence ID" value="NZ_BAABAS010000001.1"/>
</dbReference>
<dbReference type="PANTHER" id="PTHR38009:SF1">
    <property type="entry name" value="CONSERVED HYPOTHETICAL PHAGE TAIL PROTEIN"/>
    <property type="match status" value="1"/>
</dbReference>
<protein>
    <submittedName>
        <fullName evidence="1">Phage tail protein</fullName>
    </submittedName>
</protein>
<evidence type="ECO:0000313" key="2">
    <source>
        <dbReference type="Proteomes" id="UP001501710"/>
    </source>
</evidence>
<dbReference type="InterPro" id="IPR010667">
    <property type="entry name" value="Phage_T4_Gp19"/>
</dbReference>
<proteinExistence type="predicted"/>
<reference evidence="2" key="1">
    <citation type="journal article" date="2019" name="Int. J. Syst. Evol. Microbiol.">
        <title>The Global Catalogue of Microorganisms (GCM) 10K type strain sequencing project: providing services to taxonomists for standard genome sequencing and annotation.</title>
        <authorList>
            <consortium name="The Broad Institute Genomics Platform"/>
            <consortium name="The Broad Institute Genome Sequencing Center for Infectious Disease"/>
            <person name="Wu L."/>
            <person name="Ma J."/>
        </authorList>
    </citation>
    <scope>NUCLEOTIDE SEQUENCE [LARGE SCALE GENOMIC DNA]</scope>
    <source>
        <strain evidence="2">JCM 17440</strain>
    </source>
</reference>
<evidence type="ECO:0000313" key="1">
    <source>
        <dbReference type="EMBL" id="GAA4224026.1"/>
    </source>
</evidence>
<sequence length="149" mass="16965">MSFRKEDSSVSHIFALQIDGVLVDYVHSVSGLEQKQSVIDYWQNDKQGGGRIGKMPGPVESSDVKVTRATTGNDAFSKWLKDSFEGKMGSARKNITFIQMNHEKQPMRRFNLRNAWCFHREFGDLESGSTTPIEETAHITYEEMKVEES</sequence>
<gene>
    <name evidence="1" type="ORF">GCM10022254_02590</name>
</gene>
<dbReference type="PANTHER" id="PTHR38009">
    <property type="entry name" value="CONSERVED HYPOTHETICAL PHAGE TAIL PROTEIN"/>
    <property type="match status" value="1"/>
</dbReference>
<organism evidence="1 2">
    <name type="scientific">Actinomadura meridiana</name>
    <dbReference type="NCBI Taxonomy" id="559626"/>
    <lineage>
        <taxon>Bacteria</taxon>
        <taxon>Bacillati</taxon>
        <taxon>Actinomycetota</taxon>
        <taxon>Actinomycetes</taxon>
        <taxon>Streptosporangiales</taxon>
        <taxon>Thermomonosporaceae</taxon>
        <taxon>Actinomadura</taxon>
    </lineage>
</organism>
<accession>A0ABP8BRS3</accession>
<dbReference type="NCBIfam" id="TIGR02241">
    <property type="entry name" value="conserved hypothetical phage tail region protein"/>
    <property type="match status" value="1"/>
</dbReference>
<comment type="caution">
    <text evidence="1">The sequence shown here is derived from an EMBL/GenBank/DDBJ whole genome shotgun (WGS) entry which is preliminary data.</text>
</comment>
<dbReference type="Pfam" id="PF06841">
    <property type="entry name" value="Phage_T4_gp19"/>
    <property type="match status" value="1"/>
</dbReference>
<name>A0ABP8BRS3_9ACTN</name>
<keyword evidence="2" id="KW-1185">Reference proteome</keyword>
<dbReference type="InterPro" id="IPR011747">
    <property type="entry name" value="CHP02241"/>
</dbReference>